<feature type="domain" description="F-box protein At3g26010-like beta-propeller" evidence="2">
    <location>
        <begin position="102"/>
        <end position="202"/>
    </location>
</feature>
<evidence type="ECO:0000259" key="2">
    <source>
        <dbReference type="Pfam" id="PF24750"/>
    </source>
</evidence>
<evidence type="ECO:0000313" key="3">
    <source>
        <dbReference type="EMBL" id="RCV09901.1"/>
    </source>
</evidence>
<dbReference type="InterPro" id="IPR056592">
    <property type="entry name" value="Beta-prop_At3g26010-like"/>
</dbReference>
<evidence type="ECO:0000259" key="1">
    <source>
        <dbReference type="Pfam" id="PF00646"/>
    </source>
</evidence>
<gene>
    <name evidence="3" type="ORF">SETIT_2G067100v2</name>
</gene>
<accession>A0A368PVT5</accession>
<dbReference type="EMBL" id="CM003529">
    <property type="protein sequence ID" value="RCV09901.1"/>
    <property type="molecule type" value="Genomic_DNA"/>
</dbReference>
<protein>
    <submittedName>
        <fullName evidence="3">Uncharacterized protein</fullName>
    </submittedName>
</protein>
<dbReference type="Pfam" id="PF00646">
    <property type="entry name" value="F-box"/>
    <property type="match status" value="1"/>
</dbReference>
<reference evidence="3" key="1">
    <citation type="journal article" date="2012" name="Nat. Biotechnol.">
        <title>Reference genome sequence of the model plant Setaria.</title>
        <authorList>
            <person name="Bennetzen J.L."/>
            <person name="Schmutz J."/>
            <person name="Wang H."/>
            <person name="Percifield R."/>
            <person name="Hawkins J."/>
            <person name="Pontaroli A.C."/>
            <person name="Estep M."/>
            <person name="Feng L."/>
            <person name="Vaughn J.N."/>
            <person name="Grimwood J."/>
            <person name="Jenkins J."/>
            <person name="Barry K."/>
            <person name="Lindquist E."/>
            <person name="Hellsten U."/>
            <person name="Deshpande S."/>
            <person name="Wang X."/>
            <person name="Wu X."/>
            <person name="Mitros T."/>
            <person name="Triplett J."/>
            <person name="Yang X."/>
            <person name="Ye C.Y."/>
            <person name="Mauro-Herrera M."/>
            <person name="Wang L."/>
            <person name="Li P."/>
            <person name="Sharma M."/>
            <person name="Sharma R."/>
            <person name="Ronald P.C."/>
            <person name="Panaud O."/>
            <person name="Kellogg E.A."/>
            <person name="Brutnell T.P."/>
            <person name="Doust A.N."/>
            <person name="Tuskan G.A."/>
            <person name="Rokhsar D."/>
            <person name="Devos K.M."/>
        </authorList>
    </citation>
    <scope>NUCLEOTIDE SEQUENCE [LARGE SCALE GENOMIC DNA]</scope>
    <source>
        <strain evidence="3">Yugu1</strain>
    </source>
</reference>
<dbReference type="CDD" id="cd22157">
    <property type="entry name" value="F-box_AtFBW1-like"/>
    <property type="match status" value="1"/>
</dbReference>
<dbReference type="OrthoDB" id="738899at2759"/>
<dbReference type="STRING" id="4555.A0A368PVT5"/>
<dbReference type="PANTHER" id="PTHR35546">
    <property type="entry name" value="F-BOX PROTEIN INTERACTION DOMAIN PROTEIN-RELATED"/>
    <property type="match status" value="1"/>
</dbReference>
<dbReference type="SUPFAM" id="SSF81383">
    <property type="entry name" value="F-box domain"/>
    <property type="match status" value="1"/>
</dbReference>
<name>A0A368PVT5_SETIT</name>
<feature type="domain" description="F-box" evidence="1">
    <location>
        <begin position="13"/>
        <end position="50"/>
    </location>
</feature>
<dbReference type="Pfam" id="PF24750">
    <property type="entry name" value="b-prop_At3g26010-like"/>
    <property type="match status" value="1"/>
</dbReference>
<organism evidence="3">
    <name type="scientific">Setaria italica</name>
    <name type="common">Foxtail millet</name>
    <name type="synonym">Panicum italicum</name>
    <dbReference type="NCBI Taxonomy" id="4555"/>
    <lineage>
        <taxon>Eukaryota</taxon>
        <taxon>Viridiplantae</taxon>
        <taxon>Streptophyta</taxon>
        <taxon>Embryophyta</taxon>
        <taxon>Tracheophyta</taxon>
        <taxon>Spermatophyta</taxon>
        <taxon>Magnoliopsida</taxon>
        <taxon>Liliopsida</taxon>
        <taxon>Poales</taxon>
        <taxon>Poaceae</taxon>
        <taxon>PACMAD clade</taxon>
        <taxon>Panicoideae</taxon>
        <taxon>Panicodae</taxon>
        <taxon>Paniceae</taxon>
        <taxon>Cenchrinae</taxon>
        <taxon>Setaria</taxon>
    </lineage>
</organism>
<reference evidence="3" key="2">
    <citation type="submission" date="2015-07" db="EMBL/GenBank/DDBJ databases">
        <authorList>
            <person name="Noorani M."/>
        </authorList>
    </citation>
    <scope>NUCLEOTIDE SEQUENCE</scope>
    <source>
        <strain evidence="3">Yugu1</strain>
    </source>
</reference>
<dbReference type="AlphaFoldDB" id="A0A368PVT5"/>
<dbReference type="InterPro" id="IPR055290">
    <property type="entry name" value="At3g26010-like"/>
</dbReference>
<sequence length="269" mass="30129">MDCSKRRAAALGDLPVDPLVEILCRVPAKSVCQFKCVPKAWRDLIADPHHRKKLPQAMQGLFCVTPDESSKAYSFSFIDLAARSVPPDIDPSFSFLTELPGIQALVLLGSCNGLILLGHRQEYSITSSLAYIVCNPRTKEWEAVPPCSSHSPTLLTFTYLAFDPAVSSHFNLVQFQVETHEEFLSVHTYSSETGTWSDNQIDEQGEEGQLEGWHMVRFNLADPSPRCPFINGFLNLLVWDDDEMKIVALDVQGKSRRMIPVPHVANRRS</sequence>
<dbReference type="Gene3D" id="1.20.1280.50">
    <property type="match status" value="1"/>
</dbReference>
<proteinExistence type="predicted"/>
<dbReference type="InterPro" id="IPR036047">
    <property type="entry name" value="F-box-like_dom_sf"/>
</dbReference>
<dbReference type="InterPro" id="IPR001810">
    <property type="entry name" value="F-box_dom"/>
</dbReference>
<dbReference type="PANTHER" id="PTHR35546:SF24">
    <property type="entry name" value="F-BOX DOMAIN-CONTAINING PROTEIN"/>
    <property type="match status" value="1"/>
</dbReference>